<dbReference type="RefSeq" id="WP_252442616.1">
    <property type="nucleotide sequence ID" value="NZ_JAGSOV010000055.1"/>
</dbReference>
<feature type="transmembrane region" description="Helical" evidence="7">
    <location>
        <begin position="95"/>
        <end position="119"/>
    </location>
</feature>
<comment type="caution">
    <text evidence="9">The sequence shown here is derived from an EMBL/GenBank/DDBJ whole genome shotgun (WGS) entry which is preliminary data.</text>
</comment>
<keyword evidence="2 7" id="KW-0813">Transport</keyword>
<feature type="transmembrane region" description="Helical" evidence="7">
    <location>
        <begin position="177"/>
        <end position="197"/>
    </location>
</feature>
<dbReference type="InterPro" id="IPR035906">
    <property type="entry name" value="MetI-like_sf"/>
</dbReference>
<dbReference type="SUPFAM" id="SSF161098">
    <property type="entry name" value="MetI-like"/>
    <property type="match status" value="1"/>
</dbReference>
<proteinExistence type="inferred from homology"/>
<keyword evidence="10" id="KW-1185">Reference proteome</keyword>
<dbReference type="EMBL" id="JAGSOV010000055">
    <property type="protein sequence ID" value="MCO1658553.1"/>
    <property type="molecule type" value="Genomic_DNA"/>
</dbReference>
<evidence type="ECO:0000256" key="4">
    <source>
        <dbReference type="ARBA" id="ARBA00022692"/>
    </source>
</evidence>
<evidence type="ECO:0000313" key="10">
    <source>
        <dbReference type="Proteomes" id="UP001165283"/>
    </source>
</evidence>
<reference evidence="9" key="1">
    <citation type="submission" date="2021-04" db="EMBL/GenBank/DDBJ databases">
        <title>Pseudonocardia sp. nov., isolated from sandy soil of mangrove forest.</title>
        <authorList>
            <person name="Zan Z."/>
            <person name="Huang R."/>
            <person name="Liu W."/>
        </authorList>
    </citation>
    <scope>NUCLEOTIDE SEQUENCE</scope>
    <source>
        <strain evidence="9">S2-4</strain>
    </source>
</reference>
<dbReference type="CDD" id="cd06261">
    <property type="entry name" value="TM_PBP2"/>
    <property type="match status" value="1"/>
</dbReference>
<keyword evidence="4 7" id="KW-0812">Transmembrane</keyword>
<dbReference type="Gene3D" id="1.10.3720.10">
    <property type="entry name" value="MetI-like"/>
    <property type="match status" value="1"/>
</dbReference>
<protein>
    <submittedName>
        <fullName evidence="9">ABC transporter permease</fullName>
    </submittedName>
</protein>
<dbReference type="InterPro" id="IPR045621">
    <property type="entry name" value="BPD_transp_1_N"/>
</dbReference>
<keyword evidence="3" id="KW-1003">Cell membrane</keyword>
<accession>A0ABT1A6B8</accession>
<dbReference type="Pfam" id="PF00528">
    <property type="entry name" value="BPD_transp_1"/>
    <property type="match status" value="1"/>
</dbReference>
<dbReference type="PANTHER" id="PTHR43163:SF6">
    <property type="entry name" value="DIPEPTIDE TRANSPORT SYSTEM PERMEASE PROTEIN DPPB-RELATED"/>
    <property type="match status" value="1"/>
</dbReference>
<evidence type="ECO:0000256" key="6">
    <source>
        <dbReference type="ARBA" id="ARBA00023136"/>
    </source>
</evidence>
<evidence type="ECO:0000256" key="2">
    <source>
        <dbReference type="ARBA" id="ARBA00022448"/>
    </source>
</evidence>
<sequence>MLRLVATRLLTLLLLVWIVSIAVFALVLLIPGDPTSTLLGDNATPEQVATLRASMGLDDPLIVRYGDWLGGALGGDLGTSMLTSYPVTQAITDRIGITVSLVVLSLVVSVVVGLAIGVLAAVRQGGVFDRIALLGSSVGIAMPNFWLGLVLVTFLGAELGLFPTSGYVDLGADPAQWAAHLALPVVTLAAGGAAEIARQARASVVDTLQLDFVRTLHAKGLSPLSIVGKHALRTALIPVITVIGLQVSRLFGLSVLVEAVFALPGIGSLMVQSVFDRDIPMVQGTVLLATVVVVTVNLLVDLSYGWLNPKAALTS</sequence>
<feature type="transmembrane region" description="Helical" evidence="7">
    <location>
        <begin position="281"/>
        <end position="300"/>
    </location>
</feature>
<evidence type="ECO:0000256" key="5">
    <source>
        <dbReference type="ARBA" id="ARBA00022989"/>
    </source>
</evidence>
<evidence type="ECO:0000256" key="7">
    <source>
        <dbReference type="RuleBase" id="RU363032"/>
    </source>
</evidence>
<keyword evidence="6 7" id="KW-0472">Membrane</keyword>
<evidence type="ECO:0000256" key="3">
    <source>
        <dbReference type="ARBA" id="ARBA00022475"/>
    </source>
</evidence>
<feature type="transmembrane region" description="Helical" evidence="7">
    <location>
        <begin position="131"/>
        <end position="157"/>
    </location>
</feature>
<dbReference type="PROSITE" id="PS50928">
    <property type="entry name" value="ABC_TM1"/>
    <property type="match status" value="1"/>
</dbReference>
<feature type="transmembrane region" description="Helical" evidence="7">
    <location>
        <begin position="12"/>
        <end position="30"/>
    </location>
</feature>
<comment type="subcellular location">
    <subcellularLocation>
        <location evidence="1 7">Cell membrane</location>
        <topology evidence="1 7">Multi-pass membrane protein</topology>
    </subcellularLocation>
</comment>
<evidence type="ECO:0000313" key="9">
    <source>
        <dbReference type="EMBL" id="MCO1658553.1"/>
    </source>
</evidence>
<dbReference type="InterPro" id="IPR000515">
    <property type="entry name" value="MetI-like"/>
</dbReference>
<evidence type="ECO:0000259" key="8">
    <source>
        <dbReference type="PROSITE" id="PS50928"/>
    </source>
</evidence>
<dbReference type="Proteomes" id="UP001165283">
    <property type="component" value="Unassembled WGS sequence"/>
</dbReference>
<keyword evidence="5 7" id="KW-1133">Transmembrane helix</keyword>
<comment type="similarity">
    <text evidence="7">Belongs to the binding-protein-dependent transport system permease family.</text>
</comment>
<dbReference type="Pfam" id="PF19300">
    <property type="entry name" value="BPD_transp_1_N"/>
    <property type="match status" value="1"/>
</dbReference>
<evidence type="ECO:0000256" key="1">
    <source>
        <dbReference type="ARBA" id="ARBA00004651"/>
    </source>
</evidence>
<name>A0ABT1A6B8_9PSEU</name>
<organism evidence="9 10">
    <name type="scientific">Pseudonocardia humida</name>
    <dbReference type="NCBI Taxonomy" id="2800819"/>
    <lineage>
        <taxon>Bacteria</taxon>
        <taxon>Bacillati</taxon>
        <taxon>Actinomycetota</taxon>
        <taxon>Actinomycetes</taxon>
        <taxon>Pseudonocardiales</taxon>
        <taxon>Pseudonocardiaceae</taxon>
        <taxon>Pseudonocardia</taxon>
    </lineage>
</organism>
<dbReference type="PANTHER" id="PTHR43163">
    <property type="entry name" value="DIPEPTIDE TRANSPORT SYSTEM PERMEASE PROTEIN DPPB-RELATED"/>
    <property type="match status" value="1"/>
</dbReference>
<feature type="domain" description="ABC transmembrane type-1" evidence="8">
    <location>
        <begin position="95"/>
        <end position="300"/>
    </location>
</feature>
<feature type="transmembrane region" description="Helical" evidence="7">
    <location>
        <begin position="250"/>
        <end position="275"/>
    </location>
</feature>
<gene>
    <name evidence="9" type="ORF">KDL28_26155</name>
</gene>